<protein>
    <submittedName>
        <fullName evidence="5">Uncharacterized protein</fullName>
    </submittedName>
</protein>
<dbReference type="AlphaFoldDB" id="A0A6G0RCZ7"/>
<dbReference type="Gene3D" id="3.90.190.10">
    <property type="entry name" value="Protein tyrosine phosphatase superfamily"/>
    <property type="match status" value="1"/>
</dbReference>
<accession>A0A6G0RCZ7</accession>
<dbReference type="EMBL" id="QXFY01001075">
    <property type="protein sequence ID" value="KAE9329101.1"/>
    <property type="molecule type" value="Genomic_DNA"/>
</dbReference>
<dbReference type="GO" id="GO:0006281">
    <property type="term" value="P:DNA repair"/>
    <property type="evidence" value="ECO:0007669"/>
    <property type="project" value="TreeGrafter"/>
</dbReference>
<feature type="domain" description="BRCT" evidence="4">
    <location>
        <begin position="77"/>
        <end position="174"/>
    </location>
</feature>
<dbReference type="Gene3D" id="3.40.50.1000">
    <property type="entry name" value="HAD superfamily/HAD-like"/>
    <property type="match status" value="1"/>
</dbReference>
<dbReference type="Proteomes" id="UP000486351">
    <property type="component" value="Unassembled WGS sequence"/>
</dbReference>
<dbReference type="PROSITE" id="PS50054">
    <property type="entry name" value="TYR_PHOSPHATASE_DUAL"/>
    <property type="match status" value="1"/>
</dbReference>
<evidence type="ECO:0000313" key="5">
    <source>
        <dbReference type="EMBL" id="KAE9329101.1"/>
    </source>
</evidence>
<evidence type="ECO:0000259" key="3">
    <source>
        <dbReference type="PROSITE" id="PS50056"/>
    </source>
</evidence>
<dbReference type="InterPro" id="IPR027417">
    <property type="entry name" value="P-loop_NTPase"/>
</dbReference>
<dbReference type="InterPro" id="IPR029021">
    <property type="entry name" value="Prot-tyrosine_phosphatase-like"/>
</dbReference>
<feature type="compositionally biased region" description="Low complexity" evidence="1">
    <location>
        <begin position="1102"/>
        <end position="1111"/>
    </location>
</feature>
<dbReference type="InterPro" id="IPR001357">
    <property type="entry name" value="BRCT_dom"/>
</dbReference>
<dbReference type="PROSITE" id="PS50056">
    <property type="entry name" value="TYR_PHOSPHATASE_2"/>
    <property type="match status" value="1"/>
</dbReference>
<feature type="compositionally biased region" description="Low complexity" evidence="1">
    <location>
        <begin position="984"/>
        <end position="996"/>
    </location>
</feature>
<dbReference type="GO" id="GO:0046404">
    <property type="term" value="F:ATP-dependent polydeoxyribonucleotide 5'-hydroxyl-kinase activity"/>
    <property type="evidence" value="ECO:0007669"/>
    <property type="project" value="TreeGrafter"/>
</dbReference>
<dbReference type="InterPro" id="IPR000387">
    <property type="entry name" value="Tyr_Pase_dom"/>
</dbReference>
<dbReference type="SMART" id="SM00195">
    <property type="entry name" value="DSPc"/>
    <property type="match status" value="1"/>
</dbReference>
<reference evidence="5 6" key="1">
    <citation type="submission" date="2018-09" db="EMBL/GenBank/DDBJ databases">
        <title>Genomic investigation of the strawberry pathogen Phytophthora fragariae indicates pathogenicity is determined by transcriptional variation in three key races.</title>
        <authorList>
            <person name="Adams T.M."/>
            <person name="Armitage A.D."/>
            <person name="Sobczyk M.K."/>
            <person name="Bates H.J."/>
            <person name="Dunwell J.M."/>
            <person name="Nellist C.F."/>
            <person name="Harrison R.J."/>
        </authorList>
    </citation>
    <scope>NUCLEOTIDE SEQUENCE [LARGE SCALE GENOMIC DNA]</scope>
    <source>
        <strain evidence="5 6">NOV-77</strain>
    </source>
</reference>
<dbReference type="InterPro" id="IPR006549">
    <property type="entry name" value="HAD-SF_hydro_IIIA"/>
</dbReference>
<dbReference type="InterPro" id="IPR020422">
    <property type="entry name" value="TYR_PHOSPHATASE_DUAL_dom"/>
</dbReference>
<dbReference type="SUPFAM" id="SSF56784">
    <property type="entry name" value="HAD-like"/>
    <property type="match status" value="1"/>
</dbReference>
<feature type="region of interest" description="Disordered" evidence="1">
    <location>
        <begin position="926"/>
        <end position="1123"/>
    </location>
</feature>
<name>A0A6G0RCZ7_9STRA</name>
<comment type="caution">
    <text evidence="5">The sequence shown here is derived from an EMBL/GenBank/DDBJ whole genome shotgun (WGS) entry which is preliminary data.</text>
</comment>
<dbReference type="NCBIfam" id="TIGR01664">
    <property type="entry name" value="DNA-3'-Pase"/>
    <property type="match status" value="1"/>
</dbReference>
<dbReference type="Pfam" id="PF13671">
    <property type="entry name" value="AAA_33"/>
    <property type="match status" value="1"/>
</dbReference>
<dbReference type="InterPro" id="IPR006551">
    <property type="entry name" value="Polynucleotide_phosphatase"/>
</dbReference>
<dbReference type="InterPro" id="IPR013954">
    <property type="entry name" value="PNK3P"/>
</dbReference>
<dbReference type="Gene3D" id="3.40.50.300">
    <property type="entry name" value="P-loop containing nucleotide triphosphate hydrolases"/>
    <property type="match status" value="1"/>
</dbReference>
<evidence type="ECO:0000256" key="1">
    <source>
        <dbReference type="SAM" id="MobiDB-lite"/>
    </source>
</evidence>
<dbReference type="SUPFAM" id="SSF52799">
    <property type="entry name" value="(Phosphotyrosine protein) phosphatases II"/>
    <property type="match status" value="1"/>
</dbReference>
<evidence type="ECO:0000313" key="6">
    <source>
        <dbReference type="Proteomes" id="UP000486351"/>
    </source>
</evidence>
<feature type="region of interest" description="Disordered" evidence="1">
    <location>
        <begin position="1142"/>
        <end position="1191"/>
    </location>
</feature>
<dbReference type="InterPro" id="IPR000340">
    <property type="entry name" value="Dual-sp_phosphatase_cat-dom"/>
</dbReference>
<dbReference type="PROSITE" id="PS50172">
    <property type="entry name" value="BRCT"/>
    <property type="match status" value="1"/>
</dbReference>
<dbReference type="GO" id="GO:0003690">
    <property type="term" value="F:double-stranded DNA binding"/>
    <property type="evidence" value="ECO:0007669"/>
    <property type="project" value="TreeGrafter"/>
</dbReference>
<sequence>MSTLSTAVSPLRRRAGQQVETFVSPTPYKRTVIPSQAFSGQQHLALRKKWEIVQRRFESDQKIDQLECSSNMDGFLRRQLFAQDVAVLLSQPPDEALRALVEIHGGVVIDLQDATQDARVNVALTDDKDPDQDEMRRLQTLLSSRFPRAQVLNAQWARDSVKKNRRLSLSSFQVSALQPVEAAEPPAKKLKVASSTSSAGFFSAAGDDGAAAQLPKPHLTPWRTVHGSLYVLDARAKEQQQQQEMEKNKIKVAGFDLDGTLIVTKSGKKFAKDKNDWKWFHPTLVRDKLAQLARDGFTLVIFSNQNGIAKGHITAAQVQSKLETIVKQLKLPMLVLLGTENDAMRKPRLGAWKEMVNVLSSEGDGAVDKEASFYCGDAAGRPKIAGRGKDFAATDYKFALNAGIRFFTPEDLFLCTKQRLHTRPDTWELGFDPKSIALNESNEPVLSPASAQTAKSDQEIVVLVGPPASGKSFFAKTYLGSYTIVSQDELRTTANCKKKCLEAIVHKKSVVIDNTNREPRARKEWMFIAQEKNLPIRCFEMDVPKPLSMHLNTFRSLTEQKKIPDVAIHGFYKNFVPPTVNEGFAEVCVRFRRSGEQPKEGTRERTQVMSSKIKDGLFMGDMDAAQDADFLQLNGIMHIVNCVPRQVPNIFQQSLGLSYTACDLDEVLRRPFFDLKNREFTHIIQIIDRALERTESVLVHSLNGINRSPSIMIGYLMVKYCWGLDKAHEFVMTKRSDMKLHESYIDQLCSLEAQIQEDRPARATERQLYEWSMHTMDPKTDEVVLIHTFLNTASAPDADATSSRRNESTRRHRERRLTWIDQTPEMRKLHPSLLVRPERPPNHSYSKMTAANGWVDLLDPSPALAHQAKIKEMAAEAGLLATRVAFADLSTSKYLDPSGPEFDLSVPSAAEVPLVHSSKRLHSFSAPKRTEILDDEASTSPSTISEELDLMPEEATNSSNPRYLRETLASINSRPRRLSSTNCAASSFRSSATTSTKRVSLPASGRSFSSGAILGSTGSKDKAPTATSKGVAKRTGKPVTGPGSRAASSTAPGGRVFFSVDFPPPQSSTASLSSRGRGGHILTGSTRRSVAEPLSQQAQTSAPTRPRTAPPRGRKDVETKDLLQSKKVELGGFSRITIDPKSSFRMHSSTDYATMDANPATSSSTSRGVRRTSTSTTSGYGRAKTARASWR</sequence>
<dbReference type="NCBIfam" id="TIGR01662">
    <property type="entry name" value="HAD-SF-IIIA"/>
    <property type="match status" value="1"/>
</dbReference>
<feature type="compositionally biased region" description="Polar residues" evidence="1">
    <location>
        <begin position="969"/>
        <end position="983"/>
    </location>
</feature>
<dbReference type="GO" id="GO:0046403">
    <property type="term" value="F:polynucleotide 3'-phosphatase activity"/>
    <property type="evidence" value="ECO:0007669"/>
    <property type="project" value="TreeGrafter"/>
</dbReference>
<dbReference type="Pfam" id="PF08645">
    <property type="entry name" value="PNK3P"/>
    <property type="match status" value="1"/>
</dbReference>
<dbReference type="InterPro" id="IPR023214">
    <property type="entry name" value="HAD_sf"/>
</dbReference>
<dbReference type="PANTHER" id="PTHR12083">
    <property type="entry name" value="BIFUNCTIONAL POLYNUCLEOTIDE PHOSPHATASE/KINASE"/>
    <property type="match status" value="1"/>
</dbReference>
<dbReference type="CDD" id="cd14498">
    <property type="entry name" value="DSP"/>
    <property type="match status" value="1"/>
</dbReference>
<evidence type="ECO:0000259" key="2">
    <source>
        <dbReference type="PROSITE" id="PS50054"/>
    </source>
</evidence>
<dbReference type="PANTHER" id="PTHR12083:SF9">
    <property type="entry name" value="BIFUNCTIONAL POLYNUCLEOTIDE PHOSPHATASE_KINASE"/>
    <property type="match status" value="1"/>
</dbReference>
<dbReference type="SUPFAM" id="SSF52540">
    <property type="entry name" value="P-loop containing nucleoside triphosphate hydrolases"/>
    <property type="match status" value="1"/>
</dbReference>
<feature type="domain" description="Tyrosine-protein phosphatase" evidence="2">
    <location>
        <begin position="608"/>
        <end position="757"/>
    </location>
</feature>
<dbReference type="Pfam" id="PF00782">
    <property type="entry name" value="DSPc"/>
    <property type="match status" value="1"/>
</dbReference>
<feature type="compositionally biased region" description="Polar residues" evidence="1">
    <location>
        <begin position="1083"/>
        <end position="1101"/>
    </location>
</feature>
<gene>
    <name evidence="5" type="ORF">PF008_g16023</name>
</gene>
<proteinExistence type="predicted"/>
<organism evidence="5 6">
    <name type="scientific">Phytophthora fragariae</name>
    <dbReference type="NCBI Taxonomy" id="53985"/>
    <lineage>
        <taxon>Eukaryota</taxon>
        <taxon>Sar</taxon>
        <taxon>Stramenopiles</taxon>
        <taxon>Oomycota</taxon>
        <taxon>Peronosporomycetes</taxon>
        <taxon>Peronosporales</taxon>
        <taxon>Peronosporaceae</taxon>
        <taxon>Phytophthora</taxon>
    </lineage>
</organism>
<feature type="compositionally biased region" description="Basic and acidic residues" evidence="1">
    <location>
        <begin position="1113"/>
        <end position="1123"/>
    </location>
</feature>
<feature type="compositionally biased region" description="Low complexity" evidence="1">
    <location>
        <begin position="1161"/>
        <end position="1182"/>
    </location>
</feature>
<evidence type="ECO:0000259" key="4">
    <source>
        <dbReference type="PROSITE" id="PS50172"/>
    </source>
</evidence>
<dbReference type="FunFam" id="3.40.50.300:FF:000737">
    <property type="entry name" value="Bifunctional polynucleotide phosphatase/kinase"/>
    <property type="match status" value="1"/>
</dbReference>
<feature type="domain" description="Tyrosine specific protein phosphatases" evidence="3">
    <location>
        <begin position="678"/>
        <end position="738"/>
    </location>
</feature>
<dbReference type="InterPro" id="IPR036412">
    <property type="entry name" value="HAD-like_sf"/>
</dbReference>